<feature type="signal peptide" evidence="2">
    <location>
        <begin position="1"/>
        <end position="25"/>
    </location>
</feature>
<evidence type="ECO:0000256" key="1">
    <source>
        <dbReference type="SAM" id="MobiDB-lite"/>
    </source>
</evidence>
<feature type="region of interest" description="Disordered" evidence="1">
    <location>
        <begin position="1"/>
        <end position="48"/>
    </location>
</feature>
<accession>A0A7W8BM31</accession>
<protein>
    <submittedName>
        <fullName evidence="3">Uncharacterized protein</fullName>
    </submittedName>
</protein>
<dbReference type="Proteomes" id="UP000568022">
    <property type="component" value="Unassembled WGS sequence"/>
</dbReference>
<evidence type="ECO:0000313" key="4">
    <source>
        <dbReference type="Proteomes" id="UP000568022"/>
    </source>
</evidence>
<comment type="caution">
    <text evidence="3">The sequence shown here is derived from an EMBL/GenBank/DDBJ whole genome shotgun (WGS) entry which is preliminary data.</text>
</comment>
<reference evidence="3 4" key="1">
    <citation type="submission" date="2020-08" db="EMBL/GenBank/DDBJ databases">
        <title>Genomic Encyclopedia of Type Strains, Phase III (KMG-III): the genomes of soil and plant-associated and newly described type strains.</title>
        <authorList>
            <person name="Whitman W."/>
        </authorList>
    </citation>
    <scope>NUCLEOTIDE SEQUENCE [LARGE SCALE GENOMIC DNA]</scope>
    <source>
        <strain evidence="3 4">CECT 3226</strain>
    </source>
</reference>
<proteinExistence type="predicted"/>
<dbReference type="EMBL" id="JACHJE010000005">
    <property type="protein sequence ID" value="MBB5125886.1"/>
    <property type="molecule type" value="Genomic_DNA"/>
</dbReference>
<sequence>MRRRTPPAGALLGTVAAPASGTARAAGPGPFIGTTPSPPHVVDFRLPA</sequence>
<feature type="chain" id="PRO_5030988432" evidence="2">
    <location>
        <begin position="26"/>
        <end position="48"/>
    </location>
</feature>
<dbReference type="AlphaFoldDB" id="A0A7W8BM31"/>
<evidence type="ECO:0000256" key="2">
    <source>
        <dbReference type="SAM" id="SignalP"/>
    </source>
</evidence>
<organism evidence="3 4">
    <name type="scientific">Streptomyces griseoloalbus</name>
    <dbReference type="NCBI Taxonomy" id="67303"/>
    <lineage>
        <taxon>Bacteria</taxon>
        <taxon>Bacillati</taxon>
        <taxon>Actinomycetota</taxon>
        <taxon>Actinomycetes</taxon>
        <taxon>Kitasatosporales</taxon>
        <taxon>Streptomycetaceae</taxon>
        <taxon>Streptomyces</taxon>
    </lineage>
</organism>
<evidence type="ECO:0000313" key="3">
    <source>
        <dbReference type="EMBL" id="MBB5125886.1"/>
    </source>
</evidence>
<gene>
    <name evidence="3" type="ORF">FHS32_002620</name>
</gene>
<keyword evidence="2" id="KW-0732">Signal</keyword>
<name>A0A7W8BM31_9ACTN</name>
<feature type="compositionally biased region" description="Low complexity" evidence="1">
    <location>
        <begin position="16"/>
        <end position="29"/>
    </location>
</feature>
<keyword evidence="4" id="KW-1185">Reference proteome</keyword>